<reference evidence="2" key="1">
    <citation type="submission" date="2025-08" db="UniProtKB">
        <authorList>
            <consortium name="Ensembl"/>
        </authorList>
    </citation>
    <scope>IDENTIFICATION</scope>
</reference>
<dbReference type="AlphaFoldDB" id="A0A8C0G405"/>
<evidence type="ECO:0000256" key="1">
    <source>
        <dbReference type="SAM" id="MobiDB-lite"/>
    </source>
</evidence>
<name>A0A8C0G405_CHEAB</name>
<dbReference type="Ensembl" id="ENSCABT00000002592.1">
    <property type="protein sequence ID" value="ENSCABP00000002408.1"/>
    <property type="gene ID" value="ENSCABG00000001875.1"/>
</dbReference>
<protein>
    <submittedName>
        <fullName evidence="2">Uncharacterized protein</fullName>
    </submittedName>
</protein>
<sequence length="66" mass="7030">LPAGVPEQGKSQTPLPSGSLRPAGHSLPTPVIDTAFHQGFLKCNGSADQILQILQPHCLHLFPDHL</sequence>
<dbReference type="Proteomes" id="UP000694404">
    <property type="component" value="Unplaced"/>
</dbReference>
<feature type="region of interest" description="Disordered" evidence="1">
    <location>
        <begin position="1"/>
        <end position="28"/>
    </location>
</feature>
<evidence type="ECO:0000313" key="3">
    <source>
        <dbReference type="Proteomes" id="UP000694404"/>
    </source>
</evidence>
<keyword evidence="3" id="KW-1185">Reference proteome</keyword>
<evidence type="ECO:0000313" key="2">
    <source>
        <dbReference type="Ensembl" id="ENSCABP00000002408.1"/>
    </source>
</evidence>
<organism evidence="2 3">
    <name type="scientific">Chelonoidis abingdonii</name>
    <name type="common">Abingdon island giant tortoise</name>
    <name type="synonym">Testudo abingdonii</name>
    <dbReference type="NCBI Taxonomy" id="106734"/>
    <lineage>
        <taxon>Eukaryota</taxon>
        <taxon>Metazoa</taxon>
        <taxon>Chordata</taxon>
        <taxon>Craniata</taxon>
        <taxon>Vertebrata</taxon>
        <taxon>Euteleostomi</taxon>
        <taxon>Archelosauria</taxon>
        <taxon>Testudinata</taxon>
        <taxon>Testudines</taxon>
        <taxon>Cryptodira</taxon>
        <taxon>Durocryptodira</taxon>
        <taxon>Testudinoidea</taxon>
        <taxon>Testudinidae</taxon>
        <taxon>Chelonoidis</taxon>
    </lineage>
</organism>
<accession>A0A8C0G405</accession>
<reference evidence="2" key="2">
    <citation type="submission" date="2025-09" db="UniProtKB">
        <authorList>
            <consortium name="Ensembl"/>
        </authorList>
    </citation>
    <scope>IDENTIFICATION</scope>
</reference>
<proteinExistence type="predicted"/>